<dbReference type="Proteomes" id="UP000594464">
    <property type="component" value="Chromosome"/>
</dbReference>
<sequence length="78" mass="8521">MSEAIKLHLNPEISRLLRQRFKDDEAALQAYVEGLIEESISKSAAPAEAPDKAKDSLEDYLNSGPSGSRSYGVKGQGW</sequence>
<evidence type="ECO:0000256" key="1">
    <source>
        <dbReference type="SAM" id="MobiDB-lite"/>
    </source>
</evidence>
<feature type="region of interest" description="Disordered" evidence="1">
    <location>
        <begin position="42"/>
        <end position="78"/>
    </location>
</feature>
<dbReference type="KEGG" id="nva:G3M78_08775"/>
<protein>
    <submittedName>
        <fullName evidence="2">Uncharacterized protein</fullName>
    </submittedName>
</protein>
<dbReference type="AlphaFoldDB" id="A0A7T0G3L3"/>
<gene>
    <name evidence="2" type="ORF">G3M78_08775</name>
</gene>
<dbReference type="EMBL" id="CP048620">
    <property type="protein sequence ID" value="QPJ65479.1"/>
    <property type="molecule type" value="Genomic_DNA"/>
</dbReference>
<reference evidence="3" key="1">
    <citation type="submission" date="2020-02" db="EMBL/GenBank/DDBJ databases">
        <title>Genomic and physiological characterization of two novel Nitrospinaceae genera.</title>
        <authorList>
            <person name="Mueller A.J."/>
            <person name="Jung M.-Y."/>
            <person name="Strachan C.R."/>
            <person name="Herbold C.W."/>
            <person name="Kirkegaard R.H."/>
            <person name="Daims H."/>
        </authorList>
    </citation>
    <scope>NUCLEOTIDE SEQUENCE [LARGE SCALE GENOMIC DNA]</scope>
</reference>
<name>A0A7T0G3L3_9BACT</name>
<evidence type="ECO:0000313" key="3">
    <source>
        <dbReference type="Proteomes" id="UP000594464"/>
    </source>
</evidence>
<organism evidence="2 3">
    <name type="scientific">Candidatus Nitrohelix vancouverensis</name>
    <dbReference type="NCBI Taxonomy" id="2705534"/>
    <lineage>
        <taxon>Bacteria</taxon>
        <taxon>Pseudomonadati</taxon>
        <taxon>Nitrospinota/Tectimicrobiota group</taxon>
        <taxon>Nitrospinota</taxon>
        <taxon>Nitrospinia</taxon>
        <taxon>Nitrospinales</taxon>
        <taxon>Nitrospinaceae</taxon>
        <taxon>Candidatus Nitrohelix</taxon>
    </lineage>
</organism>
<accession>A0A7T0G3L3</accession>
<proteinExistence type="predicted"/>
<evidence type="ECO:0000313" key="2">
    <source>
        <dbReference type="EMBL" id="QPJ65479.1"/>
    </source>
</evidence>